<keyword evidence="1" id="KW-0472">Membrane</keyword>
<feature type="transmembrane region" description="Helical" evidence="1">
    <location>
        <begin position="12"/>
        <end position="30"/>
    </location>
</feature>
<dbReference type="EMBL" id="QEKV01000001">
    <property type="protein sequence ID" value="PVY95683.1"/>
    <property type="molecule type" value="Genomic_DNA"/>
</dbReference>
<name>A0A2U1E6W4_9FIRM</name>
<proteinExistence type="predicted"/>
<keyword evidence="3" id="KW-1185">Reference proteome</keyword>
<dbReference type="AlphaFoldDB" id="A0A2U1E6W4"/>
<accession>A0A2U1E6W4</accession>
<evidence type="ECO:0000313" key="3">
    <source>
        <dbReference type="Proteomes" id="UP000245793"/>
    </source>
</evidence>
<organism evidence="2 3">
    <name type="scientific">Ezakiella coagulans</name>
    <dbReference type="NCBI Taxonomy" id="46507"/>
    <lineage>
        <taxon>Bacteria</taxon>
        <taxon>Bacillati</taxon>
        <taxon>Bacillota</taxon>
        <taxon>Tissierellia</taxon>
        <taxon>Ezakiella</taxon>
    </lineage>
</organism>
<reference evidence="2 3" key="1">
    <citation type="submission" date="2018-04" db="EMBL/GenBank/DDBJ databases">
        <title>Genomic Encyclopedia of Type Strains, Phase IV (KMG-IV): sequencing the most valuable type-strain genomes for metagenomic binning, comparative biology and taxonomic classification.</title>
        <authorList>
            <person name="Goeker M."/>
        </authorList>
    </citation>
    <scope>NUCLEOTIDE SEQUENCE [LARGE SCALE GENOMIC DNA]</scope>
    <source>
        <strain evidence="2 3">DSM 20705</strain>
    </source>
</reference>
<dbReference type="Proteomes" id="UP000245793">
    <property type="component" value="Unassembled WGS sequence"/>
</dbReference>
<protein>
    <submittedName>
        <fullName evidence="2">Uncharacterized protein</fullName>
    </submittedName>
</protein>
<evidence type="ECO:0000313" key="2">
    <source>
        <dbReference type="EMBL" id="PVY95683.1"/>
    </source>
</evidence>
<keyword evidence="1" id="KW-0812">Transmembrane</keyword>
<keyword evidence="1" id="KW-1133">Transmembrane helix</keyword>
<sequence length="57" mass="7005">MKEKFKKFSIKHWWIYSVLIGILVAVFFYSTRQENLRFVFDEVYEYMKIVVETSPGY</sequence>
<evidence type="ECO:0000256" key="1">
    <source>
        <dbReference type="SAM" id="Phobius"/>
    </source>
</evidence>
<dbReference type="RefSeq" id="WP_165803543.1">
    <property type="nucleotide sequence ID" value="NZ_QEKV01000001.1"/>
</dbReference>
<comment type="caution">
    <text evidence="2">The sequence shown here is derived from an EMBL/GenBank/DDBJ whole genome shotgun (WGS) entry which is preliminary data.</text>
</comment>
<gene>
    <name evidence="2" type="ORF">C7381_101209</name>
</gene>